<gene>
    <name evidence="2" type="ORF">SAMN04488001_1033</name>
</gene>
<accession>A0A1H2T1P0</accession>
<dbReference type="OrthoDB" id="7841298at2"/>
<keyword evidence="3" id="KW-1185">Reference proteome</keyword>
<reference evidence="3" key="1">
    <citation type="submission" date="2016-10" db="EMBL/GenBank/DDBJ databases">
        <authorList>
            <person name="Varghese N."/>
            <person name="Submissions S."/>
        </authorList>
    </citation>
    <scope>NUCLEOTIDE SEQUENCE [LARGE SCALE GENOMIC DNA]</scope>
    <source>
        <strain evidence="3">DSM 26922</strain>
    </source>
</reference>
<dbReference type="AlphaFoldDB" id="A0A1H2T1P0"/>
<evidence type="ECO:0000313" key="2">
    <source>
        <dbReference type="EMBL" id="SDW37876.1"/>
    </source>
</evidence>
<dbReference type="STRING" id="670155.SAMN04488001_1033"/>
<evidence type="ECO:0000256" key="1">
    <source>
        <dbReference type="SAM" id="SignalP"/>
    </source>
</evidence>
<dbReference type="EMBL" id="FNOI01000001">
    <property type="protein sequence ID" value="SDW37876.1"/>
    <property type="molecule type" value="Genomic_DNA"/>
</dbReference>
<dbReference type="RefSeq" id="WP_089945257.1">
    <property type="nucleotide sequence ID" value="NZ_FNOI01000001.1"/>
</dbReference>
<protein>
    <submittedName>
        <fullName evidence="2">Uncharacterized protein</fullName>
    </submittedName>
</protein>
<feature type="signal peptide" evidence="1">
    <location>
        <begin position="1"/>
        <end position="19"/>
    </location>
</feature>
<keyword evidence="1" id="KW-0732">Signal</keyword>
<feature type="chain" id="PRO_5011456269" evidence="1">
    <location>
        <begin position="20"/>
        <end position="273"/>
    </location>
</feature>
<organism evidence="2 3">
    <name type="scientific">Litoreibacter albidus</name>
    <dbReference type="NCBI Taxonomy" id="670155"/>
    <lineage>
        <taxon>Bacteria</taxon>
        <taxon>Pseudomonadati</taxon>
        <taxon>Pseudomonadota</taxon>
        <taxon>Alphaproteobacteria</taxon>
        <taxon>Rhodobacterales</taxon>
        <taxon>Roseobacteraceae</taxon>
        <taxon>Litoreibacter</taxon>
    </lineage>
</organism>
<name>A0A1H2T1P0_9RHOB</name>
<sequence length="273" mass="30028">MRLLTASFTALMISASAVAAQSASLVDRYFTALDMETVFKVLQDEGVAAGRDMSSPDSVSPSPAWTARLESIYDPEKAKLAFIDGMKAVKGIEETEEALAFFETDLGARIVQIEIEAREALNSEAGEAEAAAKVDALRKDDPALYLMYQHFIEVNGLVESNVAGALNSNLAFYRGMATNESYAEGLSESFMLSSVWEQEPEIREEMEEWTINFSTVAYSALTKAELQSYIDISETEAGQRLNAVLFAGFDKMFEQQSYELGRATAQFMIGEDT</sequence>
<evidence type="ECO:0000313" key="3">
    <source>
        <dbReference type="Proteomes" id="UP000199441"/>
    </source>
</evidence>
<proteinExistence type="predicted"/>
<dbReference type="Proteomes" id="UP000199441">
    <property type="component" value="Unassembled WGS sequence"/>
</dbReference>